<reference evidence="1" key="1">
    <citation type="journal article" date="2021" name="Cell">
        <title>Tracing the genetic footprints of vertebrate landing in non-teleost ray-finned fishes.</title>
        <authorList>
            <person name="Bi X."/>
            <person name="Wang K."/>
            <person name="Yang L."/>
            <person name="Pan H."/>
            <person name="Jiang H."/>
            <person name="Wei Q."/>
            <person name="Fang M."/>
            <person name="Yu H."/>
            <person name="Zhu C."/>
            <person name="Cai Y."/>
            <person name="He Y."/>
            <person name="Gan X."/>
            <person name="Zeng H."/>
            <person name="Yu D."/>
            <person name="Zhu Y."/>
            <person name="Jiang H."/>
            <person name="Qiu Q."/>
            <person name="Yang H."/>
            <person name="Zhang Y.E."/>
            <person name="Wang W."/>
            <person name="Zhu M."/>
            <person name="He S."/>
            <person name="Zhang G."/>
        </authorList>
    </citation>
    <scope>NUCLEOTIDE SEQUENCE</scope>
    <source>
        <strain evidence="1">Pddl_001</strain>
    </source>
</reference>
<dbReference type="EMBL" id="JAAWVQ010093145">
    <property type="protein sequence ID" value="MBN3279848.1"/>
    <property type="molecule type" value="Genomic_DNA"/>
</dbReference>
<protein>
    <submittedName>
        <fullName evidence="1">TRAC protein</fullName>
    </submittedName>
</protein>
<feature type="non-terminal residue" evidence="1">
    <location>
        <position position="138"/>
    </location>
</feature>
<sequence length="138" mass="15077">ESKTEAFLLGSEQDNKDGKVRACLITDFSSHNISVTLGGETFDADPSVIKGDKQYSVVAFLQESKERSLFICSADVNGSVTKGESNIASHLHCVDSMLNLFLSDEKLNSLSLVVLGLRVIFLKSIAFNVVMTIRAWMS</sequence>
<dbReference type="Proteomes" id="UP001166093">
    <property type="component" value="Unassembled WGS sequence"/>
</dbReference>
<feature type="non-terminal residue" evidence="1">
    <location>
        <position position="1"/>
    </location>
</feature>
<evidence type="ECO:0000313" key="1">
    <source>
        <dbReference type="EMBL" id="MBN3279848.1"/>
    </source>
</evidence>
<organism evidence="1 2">
    <name type="scientific">Polyodon spathula</name>
    <name type="common">North American paddlefish</name>
    <name type="synonym">Squalus spathula</name>
    <dbReference type="NCBI Taxonomy" id="7913"/>
    <lineage>
        <taxon>Eukaryota</taxon>
        <taxon>Metazoa</taxon>
        <taxon>Chordata</taxon>
        <taxon>Craniata</taxon>
        <taxon>Vertebrata</taxon>
        <taxon>Euteleostomi</taxon>
        <taxon>Actinopterygii</taxon>
        <taxon>Chondrostei</taxon>
        <taxon>Acipenseriformes</taxon>
        <taxon>Polyodontidae</taxon>
        <taxon>Polyodon</taxon>
    </lineage>
</organism>
<evidence type="ECO:0000313" key="2">
    <source>
        <dbReference type="Proteomes" id="UP001166093"/>
    </source>
</evidence>
<keyword evidence="2" id="KW-1185">Reference proteome</keyword>
<proteinExistence type="predicted"/>
<accession>A0ABS2XZN1</accession>
<dbReference type="CDD" id="cd03524">
    <property type="entry name" value="RPA2_OBF_family"/>
    <property type="match status" value="1"/>
</dbReference>
<name>A0ABS2XZN1_POLSP</name>
<comment type="caution">
    <text evidence="1">The sequence shown here is derived from an EMBL/GenBank/DDBJ whole genome shotgun (WGS) entry which is preliminary data.</text>
</comment>
<gene>
    <name evidence="1" type="primary">Trac</name>
    <name evidence="1" type="ORF">GTO93_0012081</name>
</gene>